<keyword evidence="3" id="KW-0547">Nucleotide-binding</keyword>
<dbReference type="InterPro" id="IPR017871">
    <property type="entry name" value="ABC_transporter-like_CS"/>
</dbReference>
<name>A0ABT3L585_9CYAN</name>
<keyword evidence="7" id="KW-1185">Reference proteome</keyword>
<dbReference type="InterPro" id="IPR003439">
    <property type="entry name" value="ABC_transporter-like_ATP-bd"/>
</dbReference>
<evidence type="ECO:0000259" key="5">
    <source>
        <dbReference type="PROSITE" id="PS50893"/>
    </source>
</evidence>
<dbReference type="PROSITE" id="PS50893">
    <property type="entry name" value="ABC_TRANSPORTER_2"/>
    <property type="match status" value="1"/>
</dbReference>
<dbReference type="SMART" id="SM00382">
    <property type="entry name" value="AAA"/>
    <property type="match status" value="1"/>
</dbReference>
<dbReference type="Gene3D" id="3.40.50.300">
    <property type="entry name" value="P-loop containing nucleotide triphosphate hydrolases"/>
    <property type="match status" value="1"/>
</dbReference>
<dbReference type="CDD" id="cd03225">
    <property type="entry name" value="ABC_cobalt_CbiO_domain1"/>
    <property type="match status" value="1"/>
</dbReference>
<dbReference type="InterPro" id="IPR050095">
    <property type="entry name" value="ECF_ABC_transporter_ATP-bd"/>
</dbReference>
<accession>A0ABT3L585</accession>
<dbReference type="InterPro" id="IPR015856">
    <property type="entry name" value="ABC_transpr_CbiO/EcfA_su"/>
</dbReference>
<reference evidence="6 7" key="1">
    <citation type="submission" date="2021-08" db="EMBL/GenBank/DDBJ databases">
        <title>Draft genome sequence of Spirulina subsalsa with high tolerance to salinity and hype-accumulation of phycocyanin.</title>
        <authorList>
            <person name="Pei H."/>
            <person name="Jiang L."/>
        </authorList>
    </citation>
    <scope>NUCLEOTIDE SEQUENCE [LARGE SCALE GENOMIC DNA]</scope>
    <source>
        <strain evidence="6 7">FACHB-351</strain>
    </source>
</reference>
<evidence type="ECO:0000313" key="6">
    <source>
        <dbReference type="EMBL" id="MCW6036357.1"/>
    </source>
</evidence>
<evidence type="ECO:0000256" key="2">
    <source>
        <dbReference type="ARBA" id="ARBA00022448"/>
    </source>
</evidence>
<evidence type="ECO:0000313" key="7">
    <source>
        <dbReference type="Proteomes" id="UP001526426"/>
    </source>
</evidence>
<dbReference type="PROSITE" id="PS00211">
    <property type="entry name" value="ABC_TRANSPORTER_1"/>
    <property type="match status" value="1"/>
</dbReference>
<protein>
    <submittedName>
        <fullName evidence="6">Energy-coupling factor ABC transporter ATP-binding protein</fullName>
    </submittedName>
</protein>
<dbReference type="GO" id="GO:0005524">
    <property type="term" value="F:ATP binding"/>
    <property type="evidence" value="ECO:0007669"/>
    <property type="project" value="UniProtKB-KW"/>
</dbReference>
<dbReference type="Pfam" id="PF00005">
    <property type="entry name" value="ABC_tran"/>
    <property type="match status" value="1"/>
</dbReference>
<keyword evidence="4 6" id="KW-0067">ATP-binding</keyword>
<proteinExistence type="inferred from homology"/>
<dbReference type="RefSeq" id="WP_265264112.1">
    <property type="nucleotide sequence ID" value="NZ_JAIHOM010000034.1"/>
</dbReference>
<organism evidence="6 7">
    <name type="scientific">Spirulina subsalsa FACHB-351</name>
    <dbReference type="NCBI Taxonomy" id="234711"/>
    <lineage>
        <taxon>Bacteria</taxon>
        <taxon>Bacillati</taxon>
        <taxon>Cyanobacteriota</taxon>
        <taxon>Cyanophyceae</taxon>
        <taxon>Spirulinales</taxon>
        <taxon>Spirulinaceae</taxon>
        <taxon>Spirulina</taxon>
    </lineage>
</organism>
<dbReference type="InterPro" id="IPR027417">
    <property type="entry name" value="P-loop_NTPase"/>
</dbReference>
<dbReference type="Proteomes" id="UP001526426">
    <property type="component" value="Unassembled WGS sequence"/>
</dbReference>
<keyword evidence="2" id="KW-0813">Transport</keyword>
<comment type="caution">
    <text evidence="6">The sequence shown here is derived from an EMBL/GenBank/DDBJ whole genome shotgun (WGS) entry which is preliminary data.</text>
</comment>
<dbReference type="PANTHER" id="PTHR43553:SF24">
    <property type="entry name" value="ENERGY-COUPLING FACTOR TRANSPORTER ATP-BINDING PROTEIN ECFA1"/>
    <property type="match status" value="1"/>
</dbReference>
<feature type="domain" description="ABC transporter" evidence="5">
    <location>
        <begin position="10"/>
        <end position="246"/>
    </location>
</feature>
<dbReference type="PANTHER" id="PTHR43553">
    <property type="entry name" value="HEAVY METAL TRANSPORTER"/>
    <property type="match status" value="1"/>
</dbReference>
<dbReference type="EMBL" id="JAIHOM010000034">
    <property type="protein sequence ID" value="MCW6036357.1"/>
    <property type="molecule type" value="Genomic_DNA"/>
</dbReference>
<gene>
    <name evidence="6" type="ORF">K4A83_08745</name>
</gene>
<sequence length="277" mass="30955">MQKQGSIPTLKLNHVTYSYPGSSHLALDDVSLSIAEDQVSIFIGRNGCGKTTLFCLANGLFRPQKGVIEAFGKPLGYDHRALNQLRQKVGFVFQNPEHQLVATTVEEDLSYGLFNFGYSEGEVRDRVQQTLVDFDLVELADTPIHHLSLGQKKRLAIADVMILQPQLLLLDEPTAYLDPYQTRNFIDLLQQIRAGGTTIAIATHNLDFAYTYGDWLLVLDQGKLVTQGTPQTVFNESQIVKDLQLGRPLILDVLDLLEEPEKSRIARQFIQSGEGKT</sequence>
<comment type="similarity">
    <text evidence="1">Belongs to the ABC transporter superfamily.</text>
</comment>
<evidence type="ECO:0000256" key="4">
    <source>
        <dbReference type="ARBA" id="ARBA00022840"/>
    </source>
</evidence>
<dbReference type="InterPro" id="IPR003593">
    <property type="entry name" value="AAA+_ATPase"/>
</dbReference>
<evidence type="ECO:0000256" key="1">
    <source>
        <dbReference type="ARBA" id="ARBA00005417"/>
    </source>
</evidence>
<dbReference type="SUPFAM" id="SSF52540">
    <property type="entry name" value="P-loop containing nucleoside triphosphate hydrolases"/>
    <property type="match status" value="1"/>
</dbReference>
<evidence type="ECO:0000256" key="3">
    <source>
        <dbReference type="ARBA" id="ARBA00022741"/>
    </source>
</evidence>